<proteinExistence type="predicted"/>
<dbReference type="AlphaFoldDB" id="A0A0A9GTJ5"/>
<protein>
    <submittedName>
        <fullName evidence="1">Uncharacterized protein</fullName>
    </submittedName>
</protein>
<organism evidence="1">
    <name type="scientific">Arundo donax</name>
    <name type="common">Giant reed</name>
    <name type="synonym">Donax arundinaceus</name>
    <dbReference type="NCBI Taxonomy" id="35708"/>
    <lineage>
        <taxon>Eukaryota</taxon>
        <taxon>Viridiplantae</taxon>
        <taxon>Streptophyta</taxon>
        <taxon>Embryophyta</taxon>
        <taxon>Tracheophyta</taxon>
        <taxon>Spermatophyta</taxon>
        <taxon>Magnoliopsida</taxon>
        <taxon>Liliopsida</taxon>
        <taxon>Poales</taxon>
        <taxon>Poaceae</taxon>
        <taxon>PACMAD clade</taxon>
        <taxon>Arundinoideae</taxon>
        <taxon>Arundineae</taxon>
        <taxon>Arundo</taxon>
    </lineage>
</organism>
<evidence type="ECO:0000313" key="1">
    <source>
        <dbReference type="EMBL" id="JAE27867.1"/>
    </source>
</evidence>
<accession>A0A0A9GTJ5</accession>
<sequence>MLQHFPQPRVLISGHPL</sequence>
<dbReference type="EMBL" id="GBRH01170029">
    <property type="protein sequence ID" value="JAE27867.1"/>
    <property type="molecule type" value="Transcribed_RNA"/>
</dbReference>
<reference evidence="1" key="1">
    <citation type="submission" date="2014-09" db="EMBL/GenBank/DDBJ databases">
        <authorList>
            <person name="Magalhaes I.L.F."/>
            <person name="Oliveira U."/>
            <person name="Santos F.R."/>
            <person name="Vidigal T.H.D.A."/>
            <person name="Brescovit A.D."/>
            <person name="Santos A.J."/>
        </authorList>
    </citation>
    <scope>NUCLEOTIDE SEQUENCE</scope>
    <source>
        <tissue evidence="1">Shoot tissue taken approximately 20 cm above the soil surface</tissue>
    </source>
</reference>
<name>A0A0A9GTJ5_ARUDO</name>
<reference evidence="1" key="2">
    <citation type="journal article" date="2015" name="Data Brief">
        <title>Shoot transcriptome of the giant reed, Arundo donax.</title>
        <authorList>
            <person name="Barrero R.A."/>
            <person name="Guerrero F.D."/>
            <person name="Moolhuijzen P."/>
            <person name="Goolsby J.A."/>
            <person name="Tidwell J."/>
            <person name="Bellgard S.E."/>
            <person name="Bellgard M.I."/>
        </authorList>
    </citation>
    <scope>NUCLEOTIDE SEQUENCE</scope>
    <source>
        <tissue evidence="1">Shoot tissue taken approximately 20 cm above the soil surface</tissue>
    </source>
</reference>